<keyword evidence="3" id="KW-1185">Reference proteome</keyword>
<evidence type="ECO:0000256" key="1">
    <source>
        <dbReference type="SAM" id="Phobius"/>
    </source>
</evidence>
<gene>
    <name evidence="2" type="ORF">HNR68_004640</name>
</gene>
<protein>
    <submittedName>
        <fullName evidence="2">Uncharacterized protein</fullName>
    </submittedName>
</protein>
<evidence type="ECO:0000313" key="3">
    <source>
        <dbReference type="Proteomes" id="UP000587002"/>
    </source>
</evidence>
<keyword evidence="1" id="KW-0472">Membrane</keyword>
<reference evidence="2 3" key="1">
    <citation type="submission" date="2020-07" db="EMBL/GenBank/DDBJ databases">
        <title>Sequencing the genomes of 1000 actinobacteria strains.</title>
        <authorList>
            <person name="Klenk H.-P."/>
        </authorList>
    </citation>
    <scope>NUCLEOTIDE SEQUENCE [LARGE SCALE GENOMIC DNA]</scope>
    <source>
        <strain evidence="2 3">DSM 44065</strain>
    </source>
</reference>
<sequence length="418" mass="43947">MRLVRLDAEPTKVGADIRAAISAWGAGDSVLGGVAVFSCRPPGAPRPLDAVVVMPRGVVVVLGVDLPEPALKVDAPVHTPWTVDGWPLVRAEGAVNPALEALESAAALARSLQSRDLEPMPVAAVVVVGPYAGQVTQPTTDLHRGVRVVAPNTTSILSAARELATYERACPVEPAQQLLRVLDESCEFSAADLVEEGFPESGVTDLASADTMLIPKFSESLTTKFTESAVGRRLTRPAVLLAAAAVLVVLLGALVAWLVFGGTAAAPPPPSAPVQRVDGLEFAQRTTGREQTCAPHAFGDVQRWFEQHPCRGLTRAVFDTRVSGQPAAVAVAIVELPDEQAARELRELAERAGTGGVTDLVAEGGGRPDGFADAAQVVQQSGAEVRIVQTVWRDRGSSPDDVELRALAERGLRLTPRP</sequence>
<dbReference type="AlphaFoldDB" id="A0A853ATN9"/>
<proteinExistence type="predicted"/>
<comment type="caution">
    <text evidence="2">The sequence shown here is derived from an EMBL/GenBank/DDBJ whole genome shotgun (WGS) entry which is preliminary data.</text>
</comment>
<feature type="transmembrane region" description="Helical" evidence="1">
    <location>
        <begin position="238"/>
        <end position="260"/>
    </location>
</feature>
<dbReference type="EMBL" id="JACCFJ010000001">
    <property type="protein sequence ID" value="NYI86010.1"/>
    <property type="molecule type" value="Genomic_DNA"/>
</dbReference>
<accession>A0A853ATN9</accession>
<keyword evidence="1" id="KW-1133">Transmembrane helix</keyword>
<dbReference type="Proteomes" id="UP000587002">
    <property type="component" value="Unassembled WGS sequence"/>
</dbReference>
<evidence type="ECO:0000313" key="2">
    <source>
        <dbReference type="EMBL" id="NYI86010.1"/>
    </source>
</evidence>
<name>A0A853ATN9_9PSEU</name>
<keyword evidence="1" id="KW-0812">Transmembrane</keyword>
<dbReference type="RefSeq" id="WP_179723836.1">
    <property type="nucleotide sequence ID" value="NZ_BAABFH010000001.1"/>
</dbReference>
<organism evidence="2 3">
    <name type="scientific">Saccharopolyspora hordei</name>
    <dbReference type="NCBI Taxonomy" id="1838"/>
    <lineage>
        <taxon>Bacteria</taxon>
        <taxon>Bacillati</taxon>
        <taxon>Actinomycetota</taxon>
        <taxon>Actinomycetes</taxon>
        <taxon>Pseudonocardiales</taxon>
        <taxon>Pseudonocardiaceae</taxon>
        <taxon>Saccharopolyspora</taxon>
    </lineage>
</organism>